<dbReference type="EMBL" id="MLAW01000003">
    <property type="protein sequence ID" value="OJJ27095.1"/>
    <property type="molecule type" value="Genomic_DNA"/>
</dbReference>
<accession>A0A1L9QWM3</accession>
<evidence type="ECO:0000313" key="2">
    <source>
        <dbReference type="Proteomes" id="UP000183940"/>
    </source>
</evidence>
<gene>
    <name evidence="1" type="ORF">BI308_03340</name>
</gene>
<proteinExistence type="predicted"/>
<sequence>MAEIIFKTDNPEGVRELVKKAISAELCRLENSQRLARKRLDYFEEKYQQRSSQFQDTLAAEDMEGGDLEYVEWMGEYQFFLELEEKIKSLKSLEYVSQDLSLHIP</sequence>
<organism evidence="1 2">
    <name type="scientific">Roseofilum reptotaenium AO1-A</name>
    <dbReference type="NCBI Taxonomy" id="1925591"/>
    <lineage>
        <taxon>Bacteria</taxon>
        <taxon>Bacillati</taxon>
        <taxon>Cyanobacteriota</taxon>
        <taxon>Cyanophyceae</taxon>
        <taxon>Desertifilales</taxon>
        <taxon>Desertifilaceae</taxon>
        <taxon>Roseofilum</taxon>
    </lineage>
</organism>
<dbReference type="STRING" id="1925591.BI308_03340"/>
<evidence type="ECO:0000313" key="1">
    <source>
        <dbReference type="EMBL" id="OJJ27095.1"/>
    </source>
</evidence>
<protein>
    <submittedName>
        <fullName evidence="1">Uncharacterized protein</fullName>
    </submittedName>
</protein>
<dbReference type="Proteomes" id="UP000183940">
    <property type="component" value="Unassembled WGS sequence"/>
</dbReference>
<name>A0A1L9QWM3_9CYAN</name>
<reference evidence="1" key="1">
    <citation type="submission" date="2016-10" db="EMBL/GenBank/DDBJ databases">
        <title>CRISPR-Cas defence system in Roseofilum reptotaenium: evidence of a bacteriophage-cyanobacterium arms race in the coral black band disease.</title>
        <authorList>
            <person name="Buerger P."/>
            <person name="Wood-Charlson E.M."/>
            <person name="Weynberg K.D."/>
            <person name="Willis B."/>
            <person name="Van Oppen M.J."/>
        </authorList>
    </citation>
    <scope>NUCLEOTIDE SEQUENCE [LARGE SCALE GENOMIC DNA]</scope>
    <source>
        <strain evidence="1">AO1-A</strain>
    </source>
</reference>
<dbReference type="AlphaFoldDB" id="A0A1L9QWM3"/>
<comment type="caution">
    <text evidence="1">The sequence shown here is derived from an EMBL/GenBank/DDBJ whole genome shotgun (WGS) entry which is preliminary data.</text>
</comment>
<keyword evidence="2" id="KW-1185">Reference proteome</keyword>